<dbReference type="InterPro" id="IPR032710">
    <property type="entry name" value="NTF2-like_dom_sf"/>
</dbReference>
<keyword evidence="7" id="KW-0539">Nucleus</keyword>
<dbReference type="PROSITE" id="PS50177">
    <property type="entry name" value="NTF2_DOMAIN"/>
    <property type="match status" value="1"/>
</dbReference>
<evidence type="ECO:0000313" key="13">
    <source>
        <dbReference type="EMBL" id="KLT45791.1"/>
    </source>
</evidence>
<dbReference type="AlphaFoldDB" id="A0A0J0XXK8"/>
<feature type="compositionally biased region" description="Polar residues" evidence="10">
    <location>
        <begin position="70"/>
        <end position="95"/>
    </location>
</feature>
<dbReference type="Gene3D" id="1.10.8.10">
    <property type="entry name" value="DNA helicase RuvA subunit, C-terminal domain"/>
    <property type="match status" value="1"/>
</dbReference>
<evidence type="ECO:0000256" key="8">
    <source>
        <dbReference type="ARBA" id="ARBA00055253"/>
    </source>
</evidence>
<dbReference type="PROSITE" id="PS51281">
    <property type="entry name" value="TAP_C"/>
    <property type="match status" value="1"/>
</dbReference>
<dbReference type="Pfam" id="PF22602">
    <property type="entry name" value="NXF_NTF2"/>
    <property type="match status" value="1"/>
</dbReference>
<dbReference type="SUPFAM" id="SSF54427">
    <property type="entry name" value="NTF2-like"/>
    <property type="match status" value="1"/>
</dbReference>
<keyword evidence="4" id="KW-0433">Leucine-rich repeat</keyword>
<dbReference type="InterPro" id="IPR001611">
    <property type="entry name" value="Leu-rich_rpt"/>
</dbReference>
<dbReference type="RefSeq" id="XP_018282282.1">
    <property type="nucleotide sequence ID" value="XM_018421984.1"/>
</dbReference>
<dbReference type="FunFam" id="1.10.8.10:FF:000018">
    <property type="entry name" value="Nuclear RNA export factor 1"/>
    <property type="match status" value="1"/>
</dbReference>
<reference evidence="13 14" key="1">
    <citation type="submission" date="2015-03" db="EMBL/GenBank/DDBJ databases">
        <title>Genomics and transcriptomics of the oil-accumulating basidiomycete yeast T. oleaginosus allow insights into substrate utilization and the diverse evolutionary trajectories of mating systems in fungi.</title>
        <authorList>
            <consortium name="DOE Joint Genome Institute"/>
            <person name="Kourist R."/>
            <person name="Kracht O."/>
            <person name="Bracharz F."/>
            <person name="Lipzen A."/>
            <person name="Nolan M."/>
            <person name="Ohm R."/>
            <person name="Grigoriev I."/>
            <person name="Sun S."/>
            <person name="Heitman J."/>
            <person name="Bruck T."/>
            <person name="Nowrousian M."/>
        </authorList>
    </citation>
    <scope>NUCLEOTIDE SEQUENCE [LARGE SCALE GENOMIC DNA]</scope>
    <source>
        <strain evidence="13 14">IBC0246</strain>
    </source>
</reference>
<evidence type="ECO:0000256" key="2">
    <source>
        <dbReference type="ARBA" id="ARBA00009285"/>
    </source>
</evidence>
<dbReference type="InterPro" id="IPR018222">
    <property type="entry name" value="Nuclear_transport_factor_2_euk"/>
</dbReference>
<dbReference type="Pfam" id="PF03943">
    <property type="entry name" value="TAP_C"/>
    <property type="match status" value="1"/>
</dbReference>
<dbReference type="InterPro" id="IPR009060">
    <property type="entry name" value="UBA-like_sf"/>
</dbReference>
<dbReference type="GO" id="GO:0016973">
    <property type="term" value="P:poly(A)+ mRNA export from nucleus"/>
    <property type="evidence" value="ECO:0007669"/>
    <property type="project" value="TreeGrafter"/>
</dbReference>
<evidence type="ECO:0000256" key="5">
    <source>
        <dbReference type="ARBA" id="ARBA00022737"/>
    </source>
</evidence>
<comment type="subcellular location">
    <subcellularLocation>
        <location evidence="1">Nucleus</location>
    </subcellularLocation>
</comment>
<keyword evidence="6" id="KW-0509">mRNA transport</keyword>
<keyword evidence="14" id="KW-1185">Reference proteome</keyword>
<evidence type="ECO:0000259" key="11">
    <source>
        <dbReference type="PROSITE" id="PS50177"/>
    </source>
</evidence>
<dbReference type="PANTHER" id="PTHR10662">
    <property type="entry name" value="NUCLEAR RNA EXPORT FACTOR"/>
    <property type="match status" value="1"/>
</dbReference>
<sequence>MDNSPSGSGGVRGASRHLRSALRGITGGRPEGMEVDVDGARARGGHRRNAARSGGPLDQAGRRSKETPYTKPTSTKSLSSRITGINPNASSSSANKGKPKGKRDTRDDMLRDNRRSDRLMQEQHTKLGDLLKGDELKAWLQSKLIAPGVVDMSNLPGDPWLIEKGLLPPGHKDAPLNAGAVFWKLIANNLETPHQRIHTLALANNNLSNLAQLSKLPGILPYIRALDLSGNPIHKADELKHLQSVGEAKGKASFGAGSLKNLVELKLVDVRFRTELIAQPGGMEKYQHDVLRRFPGLLVLDGVPLNRIVFPLERKPIVWRTAEDRKPFAARPFTFPFDVKPSFEENEAVHAVVMAFCQKFYTLFDANRAELFYGYREDATISISPNTLPSRSWQAAEVTATRNMRPAPVSFEPWTSLPGRNFFRSCTTIEQRTATLKSPMDKDELLRWWNTRVPRTEHPLTDASKWCIDAWYFDDNQDRISAIIQGEFKELPSSTWRSFTRTFILGAPSPDSPAAAHNWPCVILSDMMVVHSYLGTRSWDEKSSLASGDVAIVPPSVPSASGAFPPMVAGDEAQRAPLIEAVRQRTGMNLSYSRLCLEENGWDVDRAVANFEEIRGNIPPDAFN</sequence>
<evidence type="ECO:0000256" key="4">
    <source>
        <dbReference type="ARBA" id="ARBA00022614"/>
    </source>
</evidence>
<dbReference type="Proteomes" id="UP000053611">
    <property type="component" value="Unassembled WGS sequence"/>
</dbReference>
<dbReference type="InterPro" id="IPR032675">
    <property type="entry name" value="LRR_dom_sf"/>
</dbReference>
<feature type="region of interest" description="Disordered" evidence="10">
    <location>
        <begin position="1"/>
        <end position="123"/>
    </location>
</feature>
<evidence type="ECO:0000256" key="9">
    <source>
        <dbReference type="ARBA" id="ARBA00069694"/>
    </source>
</evidence>
<proteinExistence type="inferred from homology"/>
<evidence type="ECO:0000313" key="14">
    <source>
        <dbReference type="Proteomes" id="UP000053611"/>
    </source>
</evidence>
<dbReference type="CDD" id="cd14342">
    <property type="entry name" value="UBA_TAP-C"/>
    <property type="match status" value="1"/>
</dbReference>
<comment type="function">
    <text evidence="8">Involved in the export of mRNA from the nucleus to the cytoplasm.</text>
</comment>
<gene>
    <name evidence="13" type="ORF">CC85DRAFT_282422</name>
</gene>
<feature type="domain" description="TAP-C" evidence="12">
    <location>
        <begin position="573"/>
        <end position="624"/>
    </location>
</feature>
<dbReference type="SMART" id="SM00804">
    <property type="entry name" value="TAP_C"/>
    <property type="match status" value="1"/>
</dbReference>
<accession>A0A0J0XXK8</accession>
<feature type="compositionally biased region" description="Basic and acidic residues" evidence="10">
    <location>
        <begin position="102"/>
        <end position="123"/>
    </location>
</feature>
<dbReference type="GO" id="GO:0003723">
    <property type="term" value="F:RNA binding"/>
    <property type="evidence" value="ECO:0007669"/>
    <property type="project" value="TreeGrafter"/>
</dbReference>
<dbReference type="SUPFAM" id="SSF52058">
    <property type="entry name" value="L domain-like"/>
    <property type="match status" value="1"/>
</dbReference>
<dbReference type="InterPro" id="IPR002075">
    <property type="entry name" value="NTF2_dom"/>
</dbReference>
<organism evidence="13 14">
    <name type="scientific">Cutaneotrichosporon oleaginosum</name>
    <dbReference type="NCBI Taxonomy" id="879819"/>
    <lineage>
        <taxon>Eukaryota</taxon>
        <taxon>Fungi</taxon>
        <taxon>Dikarya</taxon>
        <taxon>Basidiomycota</taxon>
        <taxon>Agaricomycotina</taxon>
        <taxon>Tremellomycetes</taxon>
        <taxon>Trichosporonales</taxon>
        <taxon>Trichosporonaceae</taxon>
        <taxon>Cutaneotrichosporon</taxon>
    </lineage>
</organism>
<evidence type="ECO:0000256" key="10">
    <source>
        <dbReference type="SAM" id="MobiDB-lite"/>
    </source>
</evidence>
<evidence type="ECO:0000259" key="12">
    <source>
        <dbReference type="PROSITE" id="PS51281"/>
    </source>
</evidence>
<evidence type="ECO:0000256" key="3">
    <source>
        <dbReference type="ARBA" id="ARBA00022448"/>
    </source>
</evidence>
<dbReference type="OrthoDB" id="25872at2759"/>
<dbReference type="Gene3D" id="3.10.450.50">
    <property type="match status" value="1"/>
</dbReference>
<dbReference type="GO" id="GO:0042272">
    <property type="term" value="C:nuclear RNA export factor complex"/>
    <property type="evidence" value="ECO:0007669"/>
    <property type="project" value="UniProtKB-ARBA"/>
</dbReference>
<dbReference type="SUPFAM" id="SSF46934">
    <property type="entry name" value="UBA-like"/>
    <property type="match status" value="1"/>
</dbReference>
<dbReference type="STRING" id="879819.A0A0J0XXK8"/>
<dbReference type="Gene3D" id="3.80.10.10">
    <property type="entry name" value="Ribonuclease Inhibitor"/>
    <property type="match status" value="1"/>
</dbReference>
<evidence type="ECO:0000256" key="6">
    <source>
        <dbReference type="ARBA" id="ARBA00022816"/>
    </source>
</evidence>
<dbReference type="PROSITE" id="PS51450">
    <property type="entry name" value="LRR"/>
    <property type="match status" value="1"/>
</dbReference>
<dbReference type="InterPro" id="IPR005637">
    <property type="entry name" value="TAP_C_dom"/>
</dbReference>
<protein>
    <recommendedName>
        <fullName evidence="9">mRNA export factor MEX67</fullName>
    </recommendedName>
</protein>
<dbReference type="GeneID" id="28982587"/>
<comment type="similarity">
    <text evidence="2">Belongs to the NXF family.</text>
</comment>
<dbReference type="InterPro" id="IPR030217">
    <property type="entry name" value="NXF_fam"/>
</dbReference>
<evidence type="ECO:0000256" key="7">
    <source>
        <dbReference type="ARBA" id="ARBA00023242"/>
    </source>
</evidence>
<name>A0A0J0XXK8_9TREE</name>
<dbReference type="PANTHER" id="PTHR10662:SF22">
    <property type="entry name" value="NUCLEAR RNA EXPORT FACTOR 1"/>
    <property type="match status" value="1"/>
</dbReference>
<dbReference type="EMBL" id="KQ087180">
    <property type="protein sequence ID" value="KLT45791.1"/>
    <property type="molecule type" value="Genomic_DNA"/>
</dbReference>
<keyword evidence="3" id="KW-0813">Transport</keyword>
<keyword evidence="5" id="KW-0677">Repeat</keyword>
<evidence type="ECO:0000256" key="1">
    <source>
        <dbReference type="ARBA" id="ARBA00004123"/>
    </source>
</evidence>
<feature type="domain" description="NTF2" evidence="11">
    <location>
        <begin position="352"/>
        <end position="530"/>
    </location>
</feature>